<dbReference type="InterPro" id="IPR002110">
    <property type="entry name" value="Ankyrin_rpt"/>
</dbReference>
<dbReference type="PROSITE" id="PS50297">
    <property type="entry name" value="ANK_REP_REGION"/>
    <property type="match status" value="3"/>
</dbReference>
<reference evidence="5 6" key="1">
    <citation type="submission" date="2018-04" db="EMBL/GenBank/DDBJ databases">
        <title>The genome of golden apple snail Pomacea canaliculata provides insight into stress tolerance and invasive adaptation.</title>
        <authorList>
            <person name="Liu C."/>
            <person name="Liu B."/>
            <person name="Ren Y."/>
            <person name="Zhang Y."/>
            <person name="Wang H."/>
            <person name="Li S."/>
            <person name="Jiang F."/>
            <person name="Yin L."/>
            <person name="Zhang G."/>
            <person name="Qian W."/>
            <person name="Fan W."/>
        </authorList>
    </citation>
    <scope>NUCLEOTIDE SEQUENCE [LARGE SCALE GENOMIC DNA]</scope>
    <source>
        <strain evidence="5">SZHN2017</strain>
        <tissue evidence="5">Muscle</tissue>
    </source>
</reference>
<accession>A0A2T7ND81</accession>
<dbReference type="InterPro" id="IPR050776">
    <property type="entry name" value="Ank_Repeat/CDKN_Inhibitor"/>
</dbReference>
<dbReference type="OrthoDB" id="163438at2759"/>
<proteinExistence type="predicted"/>
<comment type="caution">
    <text evidence="5">The sequence shown here is derived from an EMBL/GenBank/DDBJ whole genome shotgun (WGS) entry which is preliminary data.</text>
</comment>
<protein>
    <submittedName>
        <fullName evidence="5">Uncharacterized protein</fullName>
    </submittedName>
</protein>
<gene>
    <name evidence="5" type="ORF">C0Q70_21664</name>
</gene>
<feature type="repeat" description="ANK" evidence="3">
    <location>
        <begin position="81"/>
        <end position="113"/>
    </location>
</feature>
<keyword evidence="1" id="KW-0677">Repeat</keyword>
<evidence type="ECO:0000256" key="2">
    <source>
        <dbReference type="ARBA" id="ARBA00023043"/>
    </source>
</evidence>
<dbReference type="AlphaFoldDB" id="A0A2T7ND81"/>
<keyword evidence="6" id="KW-1185">Reference proteome</keyword>
<evidence type="ECO:0000313" key="6">
    <source>
        <dbReference type="Proteomes" id="UP000245119"/>
    </source>
</evidence>
<feature type="repeat" description="ANK" evidence="3">
    <location>
        <begin position="114"/>
        <end position="146"/>
    </location>
</feature>
<sequence>MVKNGASINEVEEKEKFTPVHTACNVGALECLHWLLWHGADATVTTPRGWTPAHIAAIRGQEGCLQALANNGVSMSAKDARGSTPLHLACAHGHSFSVQSLLRCGVDVNAVDKSNWTPVHTAAYHGRLGCLQLLIKWGARFDDVDSSGNTPAHQAAMEGHLPCLKFLVSSEGCPQHTLGARNDHGETPRDLAQQFYKENILEYIDHVLHEVDHPEEAENLSFPAHVAAYNGELDHLRMLIENGVVNINERDDKGSTPAHKEEETSVVVGEDSEDEEGEEGIRRRDKSKKSTSSDSKGRARLRVEELERLLEIAKKNYVQLGGTLSEERRRIREIRDKDHTIRELEAQLDYERLKREKLEAQLDQYRLEIVDLNSQMENMKIEVSEEQEAGTRLKKKRAMVKSKDDGGVFIRRNVTVAKRGTRFKIV</sequence>
<dbReference type="EMBL" id="PZQS01000014">
    <property type="protein sequence ID" value="PVD19105.1"/>
    <property type="molecule type" value="Genomic_DNA"/>
</dbReference>
<feature type="repeat" description="ANK" evidence="3">
    <location>
        <begin position="48"/>
        <end position="80"/>
    </location>
</feature>
<dbReference type="SUPFAM" id="SSF48403">
    <property type="entry name" value="Ankyrin repeat"/>
    <property type="match status" value="1"/>
</dbReference>
<dbReference type="STRING" id="400727.A0A2T7ND81"/>
<dbReference type="Pfam" id="PF12796">
    <property type="entry name" value="Ank_2"/>
    <property type="match status" value="1"/>
</dbReference>
<dbReference type="InterPro" id="IPR036770">
    <property type="entry name" value="Ankyrin_rpt-contain_sf"/>
</dbReference>
<keyword evidence="2 3" id="KW-0040">ANK repeat</keyword>
<dbReference type="Proteomes" id="UP000245119">
    <property type="component" value="Linkage Group LG14"/>
</dbReference>
<feature type="repeat" description="ANK" evidence="3">
    <location>
        <begin position="15"/>
        <end position="47"/>
    </location>
</feature>
<feature type="compositionally biased region" description="Basic and acidic residues" evidence="4">
    <location>
        <begin position="248"/>
        <end position="263"/>
    </location>
</feature>
<evidence type="ECO:0000256" key="1">
    <source>
        <dbReference type="ARBA" id="ARBA00022737"/>
    </source>
</evidence>
<evidence type="ECO:0000256" key="4">
    <source>
        <dbReference type="SAM" id="MobiDB-lite"/>
    </source>
</evidence>
<dbReference type="SMART" id="SM00248">
    <property type="entry name" value="ANK"/>
    <property type="match status" value="6"/>
</dbReference>
<dbReference type="PANTHER" id="PTHR24201:SF2">
    <property type="entry name" value="ANKYRIN REPEAT DOMAIN-CONTAINING PROTEIN 42"/>
    <property type="match status" value="1"/>
</dbReference>
<dbReference type="PANTHER" id="PTHR24201">
    <property type="entry name" value="ANK_REP_REGION DOMAIN-CONTAINING PROTEIN"/>
    <property type="match status" value="1"/>
</dbReference>
<evidence type="ECO:0000313" key="5">
    <source>
        <dbReference type="EMBL" id="PVD19105.1"/>
    </source>
</evidence>
<dbReference type="Pfam" id="PF13637">
    <property type="entry name" value="Ank_4"/>
    <property type="match status" value="1"/>
</dbReference>
<organism evidence="5 6">
    <name type="scientific">Pomacea canaliculata</name>
    <name type="common">Golden apple snail</name>
    <dbReference type="NCBI Taxonomy" id="400727"/>
    <lineage>
        <taxon>Eukaryota</taxon>
        <taxon>Metazoa</taxon>
        <taxon>Spiralia</taxon>
        <taxon>Lophotrochozoa</taxon>
        <taxon>Mollusca</taxon>
        <taxon>Gastropoda</taxon>
        <taxon>Caenogastropoda</taxon>
        <taxon>Architaenioglossa</taxon>
        <taxon>Ampullarioidea</taxon>
        <taxon>Ampullariidae</taxon>
        <taxon>Pomacea</taxon>
    </lineage>
</organism>
<evidence type="ECO:0000256" key="3">
    <source>
        <dbReference type="PROSITE-ProRule" id="PRU00023"/>
    </source>
</evidence>
<dbReference type="Gene3D" id="1.25.40.20">
    <property type="entry name" value="Ankyrin repeat-containing domain"/>
    <property type="match status" value="2"/>
</dbReference>
<dbReference type="PROSITE" id="PS50088">
    <property type="entry name" value="ANK_REPEAT"/>
    <property type="match status" value="4"/>
</dbReference>
<feature type="region of interest" description="Disordered" evidence="4">
    <location>
        <begin position="248"/>
        <end position="299"/>
    </location>
</feature>
<name>A0A2T7ND81_POMCA</name>
<dbReference type="Pfam" id="PF00023">
    <property type="entry name" value="Ank"/>
    <property type="match status" value="1"/>
</dbReference>